<evidence type="ECO:0000256" key="2">
    <source>
        <dbReference type="ARBA" id="ARBA00022801"/>
    </source>
</evidence>
<dbReference type="Pfam" id="PF03061">
    <property type="entry name" value="4HBT"/>
    <property type="match status" value="1"/>
</dbReference>
<dbReference type="InterPro" id="IPR029069">
    <property type="entry name" value="HotDog_dom_sf"/>
</dbReference>
<proteinExistence type="inferred from homology"/>
<organism evidence="4 5">
    <name type="scientific">Caryophanon latum</name>
    <dbReference type="NCBI Taxonomy" id="33977"/>
    <lineage>
        <taxon>Bacteria</taxon>
        <taxon>Bacillati</taxon>
        <taxon>Bacillota</taxon>
        <taxon>Bacilli</taxon>
        <taxon>Bacillales</taxon>
        <taxon>Caryophanaceae</taxon>
        <taxon>Caryophanon</taxon>
    </lineage>
</organism>
<evidence type="ECO:0000259" key="3">
    <source>
        <dbReference type="Pfam" id="PF03061"/>
    </source>
</evidence>
<sequence length="160" mass="17248">MKKFQQLLDQSNEEQRKLIDEVVDRLLLHTAGDDTYRFPLNALIGSTGETLENAGIVRVKNTSAIGNSLGYPHGGIIATIADGAMGRIANAHAQKHGKRVVTSNLNVHYLATTTDDELIATGSIIKEGRTVIVAECTVTDSTGRELAFATATFQLITPRT</sequence>
<evidence type="ECO:0000313" key="4">
    <source>
        <dbReference type="EMBL" id="OCS91403.1"/>
    </source>
</evidence>
<name>A0A1C0YW85_9BACL</name>
<dbReference type="PANTHER" id="PTHR21660:SF1">
    <property type="entry name" value="ACYL-COENZYME A THIOESTERASE 13"/>
    <property type="match status" value="1"/>
</dbReference>
<comment type="similarity">
    <text evidence="1">Belongs to the thioesterase PaaI family.</text>
</comment>
<dbReference type="PANTHER" id="PTHR21660">
    <property type="entry name" value="THIOESTERASE SUPERFAMILY MEMBER-RELATED"/>
    <property type="match status" value="1"/>
</dbReference>
<dbReference type="InterPro" id="IPR003736">
    <property type="entry name" value="PAAI_dom"/>
</dbReference>
<reference evidence="4 5" key="1">
    <citation type="submission" date="2016-07" db="EMBL/GenBank/DDBJ databases">
        <title>Caryophanon latum genome sequencing.</title>
        <authorList>
            <person name="Verma A."/>
            <person name="Pal Y."/>
            <person name="Krishnamurthi S."/>
        </authorList>
    </citation>
    <scope>NUCLEOTIDE SEQUENCE [LARGE SCALE GENOMIC DNA]</scope>
    <source>
        <strain evidence="4 5">DSM 14151</strain>
    </source>
</reference>
<dbReference type="OrthoDB" id="2139465at2"/>
<dbReference type="NCBIfam" id="TIGR00369">
    <property type="entry name" value="unchar_dom_1"/>
    <property type="match status" value="1"/>
</dbReference>
<dbReference type="Gene3D" id="3.10.129.10">
    <property type="entry name" value="Hotdog Thioesterase"/>
    <property type="match status" value="1"/>
</dbReference>
<dbReference type="RefSeq" id="WP_066463227.1">
    <property type="nucleotide sequence ID" value="NZ_MATO01000028.1"/>
</dbReference>
<keyword evidence="5" id="KW-1185">Reference proteome</keyword>
<dbReference type="CDD" id="cd03443">
    <property type="entry name" value="PaaI_thioesterase"/>
    <property type="match status" value="1"/>
</dbReference>
<keyword evidence="2" id="KW-0378">Hydrolase</keyword>
<evidence type="ECO:0000256" key="1">
    <source>
        <dbReference type="ARBA" id="ARBA00008324"/>
    </source>
</evidence>
<gene>
    <name evidence="4" type="ORF">A6K76_08620</name>
</gene>
<dbReference type="GO" id="GO:0047617">
    <property type="term" value="F:fatty acyl-CoA hydrolase activity"/>
    <property type="evidence" value="ECO:0007669"/>
    <property type="project" value="InterPro"/>
</dbReference>
<protein>
    <recommendedName>
        <fullName evidence="3">Thioesterase domain-containing protein</fullName>
    </recommendedName>
</protein>
<evidence type="ECO:0000313" key="5">
    <source>
        <dbReference type="Proteomes" id="UP000093482"/>
    </source>
</evidence>
<dbReference type="InterPro" id="IPR039298">
    <property type="entry name" value="ACOT13"/>
</dbReference>
<dbReference type="SUPFAM" id="SSF54637">
    <property type="entry name" value="Thioesterase/thiol ester dehydrase-isomerase"/>
    <property type="match status" value="1"/>
</dbReference>
<dbReference type="Proteomes" id="UP000093482">
    <property type="component" value="Unassembled WGS sequence"/>
</dbReference>
<dbReference type="EMBL" id="MATO01000028">
    <property type="protein sequence ID" value="OCS91403.1"/>
    <property type="molecule type" value="Genomic_DNA"/>
</dbReference>
<feature type="domain" description="Thioesterase" evidence="3">
    <location>
        <begin position="70"/>
        <end position="146"/>
    </location>
</feature>
<dbReference type="InterPro" id="IPR006683">
    <property type="entry name" value="Thioestr_dom"/>
</dbReference>
<comment type="caution">
    <text evidence="4">The sequence shown here is derived from an EMBL/GenBank/DDBJ whole genome shotgun (WGS) entry which is preliminary data.</text>
</comment>
<dbReference type="AlphaFoldDB" id="A0A1C0YW85"/>
<accession>A0A1C0YW85</accession>